<dbReference type="PRINTS" id="PR00032">
    <property type="entry name" value="HTHARAC"/>
</dbReference>
<evidence type="ECO:0000256" key="2">
    <source>
        <dbReference type="ARBA" id="ARBA00023125"/>
    </source>
</evidence>
<evidence type="ECO:0000313" key="6">
    <source>
        <dbReference type="Proteomes" id="UP000283762"/>
    </source>
</evidence>
<keyword evidence="1" id="KW-0805">Transcription regulation</keyword>
<dbReference type="InterPro" id="IPR009057">
    <property type="entry name" value="Homeodomain-like_sf"/>
</dbReference>
<dbReference type="EMBL" id="QRHJ01000001">
    <property type="protein sequence ID" value="RHF78530.1"/>
    <property type="molecule type" value="Genomic_DNA"/>
</dbReference>
<dbReference type="RefSeq" id="WP_008147928.1">
    <property type="nucleotide sequence ID" value="NZ_JAASHK010000015.1"/>
</dbReference>
<organism evidence="5 6">
    <name type="scientific">Bacteroides stercoris</name>
    <dbReference type="NCBI Taxonomy" id="46506"/>
    <lineage>
        <taxon>Bacteria</taxon>
        <taxon>Pseudomonadati</taxon>
        <taxon>Bacteroidota</taxon>
        <taxon>Bacteroidia</taxon>
        <taxon>Bacteroidales</taxon>
        <taxon>Bacteroidaceae</taxon>
        <taxon>Bacteroides</taxon>
    </lineage>
</organism>
<name>A0A414QCL2_BACSE</name>
<accession>A0A414QCL2</accession>
<proteinExistence type="predicted"/>
<keyword evidence="2" id="KW-0238">DNA-binding</keyword>
<dbReference type="GO" id="GO:0043565">
    <property type="term" value="F:sequence-specific DNA binding"/>
    <property type="evidence" value="ECO:0007669"/>
    <property type="project" value="InterPro"/>
</dbReference>
<dbReference type="Proteomes" id="UP000283762">
    <property type="component" value="Unassembled WGS sequence"/>
</dbReference>
<evidence type="ECO:0000256" key="3">
    <source>
        <dbReference type="ARBA" id="ARBA00023163"/>
    </source>
</evidence>
<sequence length="300" mass="35170">MMKITEIKNIRQYCDMIGAETLHPLVNVVDFAALPPIRYINLHRRAEYYAIYLKESKHTALRYGHSVYDYEEGTLVFIAPGQVVGSEEDGEYHQVKGYALLFHPDLLQGTELAQNMRRYSYFSYDIHEALHLTEQERLILVDCLIHIQNELQHYDEQSKYLITDYIKLVLDFCVRFYDRQFKTRTIENHNVLARMEKLLDDYFLSSLPVQKGLPTVQYCADKLCLSANYLGDLVRKVTGVSALKHIHRKTLEIVKLRLDDQSKSINQISEELGFSSPQHFNNWFKKMEGKTPNEYRIQGH</sequence>
<evidence type="ECO:0000259" key="4">
    <source>
        <dbReference type="PROSITE" id="PS01124"/>
    </source>
</evidence>
<feature type="domain" description="HTH araC/xylS-type" evidence="4">
    <location>
        <begin position="193"/>
        <end position="298"/>
    </location>
</feature>
<dbReference type="SMART" id="SM00342">
    <property type="entry name" value="HTH_ARAC"/>
    <property type="match status" value="1"/>
</dbReference>
<dbReference type="Pfam" id="PF12833">
    <property type="entry name" value="HTH_18"/>
    <property type="match status" value="1"/>
</dbReference>
<dbReference type="InterPro" id="IPR020449">
    <property type="entry name" value="Tscrpt_reg_AraC-type_HTH"/>
</dbReference>
<dbReference type="InterPro" id="IPR018060">
    <property type="entry name" value="HTH_AraC"/>
</dbReference>
<comment type="caution">
    <text evidence="5">The sequence shown here is derived from an EMBL/GenBank/DDBJ whole genome shotgun (WGS) entry which is preliminary data.</text>
</comment>
<dbReference type="SUPFAM" id="SSF46689">
    <property type="entry name" value="Homeodomain-like"/>
    <property type="match status" value="1"/>
</dbReference>
<dbReference type="PROSITE" id="PS01124">
    <property type="entry name" value="HTH_ARAC_FAMILY_2"/>
    <property type="match status" value="1"/>
</dbReference>
<dbReference type="Gene3D" id="1.10.10.60">
    <property type="entry name" value="Homeodomain-like"/>
    <property type="match status" value="1"/>
</dbReference>
<evidence type="ECO:0000256" key="1">
    <source>
        <dbReference type="ARBA" id="ARBA00023015"/>
    </source>
</evidence>
<dbReference type="PANTHER" id="PTHR43280:SF32">
    <property type="entry name" value="TRANSCRIPTIONAL REGULATORY PROTEIN"/>
    <property type="match status" value="1"/>
</dbReference>
<dbReference type="AlphaFoldDB" id="A0A414QCL2"/>
<dbReference type="PANTHER" id="PTHR43280">
    <property type="entry name" value="ARAC-FAMILY TRANSCRIPTIONAL REGULATOR"/>
    <property type="match status" value="1"/>
</dbReference>
<dbReference type="GO" id="GO:0003700">
    <property type="term" value="F:DNA-binding transcription factor activity"/>
    <property type="evidence" value="ECO:0007669"/>
    <property type="project" value="InterPro"/>
</dbReference>
<reference evidence="5 6" key="1">
    <citation type="submission" date="2018-08" db="EMBL/GenBank/DDBJ databases">
        <title>A genome reference for cultivated species of the human gut microbiota.</title>
        <authorList>
            <person name="Zou Y."/>
            <person name="Xue W."/>
            <person name="Luo G."/>
        </authorList>
    </citation>
    <scope>NUCLEOTIDE SEQUENCE [LARGE SCALE GENOMIC DNA]</scope>
    <source>
        <strain evidence="5 6">AM25-16</strain>
    </source>
</reference>
<protein>
    <submittedName>
        <fullName evidence="5">AraC family transcriptional regulator</fullName>
    </submittedName>
</protein>
<evidence type="ECO:0000313" key="5">
    <source>
        <dbReference type="EMBL" id="RHF78530.1"/>
    </source>
</evidence>
<gene>
    <name evidence="5" type="ORF">DW668_00525</name>
</gene>
<keyword evidence="3" id="KW-0804">Transcription</keyword>
<dbReference type="GeneID" id="93408236"/>